<evidence type="ECO:0000256" key="7">
    <source>
        <dbReference type="SAM" id="Phobius"/>
    </source>
</evidence>
<evidence type="ECO:0000256" key="2">
    <source>
        <dbReference type="ARBA" id="ARBA00006318"/>
    </source>
</evidence>
<keyword evidence="3 7" id="KW-0812">Transmembrane</keyword>
<dbReference type="InterPro" id="IPR002615">
    <property type="entry name" value="PSI_PsaJ"/>
</dbReference>
<dbReference type="GO" id="GO:0031676">
    <property type="term" value="C:plasma membrane-derived thylakoid membrane"/>
    <property type="evidence" value="ECO:0007669"/>
    <property type="project" value="UniProtKB-SubCell"/>
</dbReference>
<evidence type="ECO:0000313" key="8">
    <source>
        <dbReference type="EMBL" id="OKH23307.1"/>
    </source>
</evidence>
<keyword evidence="4 7" id="KW-1133">Transmembrane helix</keyword>
<feature type="transmembrane region" description="Helical" evidence="7">
    <location>
        <begin position="12"/>
        <end position="40"/>
    </location>
</feature>
<dbReference type="EMBL" id="MRCB01000010">
    <property type="protein sequence ID" value="OKH23307.1"/>
    <property type="molecule type" value="Genomic_DNA"/>
</dbReference>
<keyword evidence="5" id="KW-0793">Thylakoid</keyword>
<reference evidence="8 9" key="1">
    <citation type="submission" date="2016-11" db="EMBL/GenBank/DDBJ databases">
        <title>Draft Genome Sequences of Nine Cyanobacterial Strains from Diverse Habitats.</title>
        <authorList>
            <person name="Zhu T."/>
            <person name="Hou S."/>
            <person name="Lu X."/>
            <person name="Hess W.R."/>
        </authorList>
    </citation>
    <scope>NUCLEOTIDE SEQUENCE [LARGE SCALE GENOMIC DNA]</scope>
    <source>
        <strain evidence="8 9">NIES-593</strain>
    </source>
</reference>
<evidence type="ECO:0000256" key="5">
    <source>
        <dbReference type="ARBA" id="ARBA00023078"/>
    </source>
</evidence>
<dbReference type="SUPFAM" id="SSF81544">
    <property type="entry name" value="Subunit IX of photosystem I reaction centre, PsaJ"/>
    <property type="match status" value="1"/>
</dbReference>
<evidence type="ECO:0000313" key="9">
    <source>
        <dbReference type="Proteomes" id="UP000186868"/>
    </source>
</evidence>
<organism evidence="8 9">
    <name type="scientific">Hydrococcus rivularis NIES-593</name>
    <dbReference type="NCBI Taxonomy" id="1921803"/>
    <lineage>
        <taxon>Bacteria</taxon>
        <taxon>Bacillati</taxon>
        <taxon>Cyanobacteriota</taxon>
        <taxon>Cyanophyceae</taxon>
        <taxon>Pleurocapsales</taxon>
        <taxon>Hydrococcaceae</taxon>
        <taxon>Hydrococcus</taxon>
    </lineage>
</organism>
<keyword evidence="9" id="KW-1185">Reference proteome</keyword>
<dbReference type="InterPro" id="IPR036062">
    <property type="entry name" value="PSI_PsaJ_sf"/>
</dbReference>
<evidence type="ECO:0000256" key="4">
    <source>
        <dbReference type="ARBA" id="ARBA00022989"/>
    </source>
</evidence>
<name>A0A1U7HIB1_9CYAN</name>
<evidence type="ECO:0000256" key="3">
    <source>
        <dbReference type="ARBA" id="ARBA00022692"/>
    </source>
</evidence>
<gene>
    <name evidence="8" type="ORF">NIES593_10450</name>
</gene>
<dbReference type="Pfam" id="PF01701">
    <property type="entry name" value="PSI_PsaJ"/>
    <property type="match status" value="1"/>
</dbReference>
<comment type="subcellular location">
    <subcellularLocation>
        <location evidence="1">Cellular thylakoid membrane</location>
        <topology evidence="1">Single-pass membrane protein</topology>
    </subcellularLocation>
</comment>
<keyword evidence="6 7" id="KW-0472">Membrane</keyword>
<dbReference type="STRING" id="1921803.NIES593_10450"/>
<comment type="similarity">
    <text evidence="2">Belongs to the PsaJ family.</text>
</comment>
<sequence>MKKSNNQLGYFLQYLSLALVLAVLSVSVAFSTWAVFNYFFPDLLFHPLP</sequence>
<dbReference type="Gene3D" id="1.20.5.510">
    <property type="entry name" value="Single helix bin"/>
    <property type="match status" value="1"/>
</dbReference>
<evidence type="ECO:0000256" key="1">
    <source>
        <dbReference type="ARBA" id="ARBA00004376"/>
    </source>
</evidence>
<evidence type="ECO:0000256" key="6">
    <source>
        <dbReference type="ARBA" id="ARBA00023136"/>
    </source>
</evidence>
<dbReference type="GO" id="GO:0015979">
    <property type="term" value="P:photosynthesis"/>
    <property type="evidence" value="ECO:0007669"/>
    <property type="project" value="InterPro"/>
</dbReference>
<dbReference type="AlphaFoldDB" id="A0A1U7HIB1"/>
<protein>
    <submittedName>
        <fullName evidence="8">PsaJ protein</fullName>
    </submittedName>
</protein>
<dbReference type="GO" id="GO:0009522">
    <property type="term" value="C:photosystem I"/>
    <property type="evidence" value="ECO:0007669"/>
    <property type="project" value="InterPro"/>
</dbReference>
<comment type="caution">
    <text evidence="8">The sequence shown here is derived from an EMBL/GenBank/DDBJ whole genome shotgun (WGS) entry which is preliminary data.</text>
</comment>
<proteinExistence type="inferred from homology"/>
<accession>A0A1U7HIB1</accession>
<dbReference type="Proteomes" id="UP000186868">
    <property type="component" value="Unassembled WGS sequence"/>
</dbReference>